<accession>A0A0S2IX69</accession>
<evidence type="ECO:0000313" key="2">
    <source>
        <dbReference type="Proteomes" id="UP000058857"/>
    </source>
</evidence>
<protein>
    <submittedName>
        <fullName evidence="1">Uncharacterized protein</fullName>
    </submittedName>
</protein>
<gene>
    <name evidence="1" type="ORF">LBBP_04091</name>
</gene>
<organism evidence="1">
    <name type="scientific">Leptospira borgpetersenii serovar Ballum</name>
    <dbReference type="NCBI Taxonomy" id="280505"/>
    <lineage>
        <taxon>Bacteria</taxon>
        <taxon>Pseudomonadati</taxon>
        <taxon>Spirochaetota</taxon>
        <taxon>Spirochaetia</taxon>
        <taxon>Leptospirales</taxon>
        <taxon>Leptospiraceae</taxon>
        <taxon>Leptospira</taxon>
    </lineage>
</organism>
<name>A0A0S2IX69_LEPBO</name>
<reference evidence="1 2" key="1">
    <citation type="journal article" date="2015" name="PLoS Negl. Trop. Dis.">
        <title>Distribution of Plasmids in Distinct Leptospira Pathogenic Species.</title>
        <authorList>
            <person name="Wang Y."/>
            <person name="Zhuang X."/>
            <person name="Zhong Y."/>
            <person name="Zhang C."/>
            <person name="Zhang Y."/>
            <person name="Zeng L."/>
            <person name="Zhu Y."/>
            <person name="He P."/>
            <person name="Dong K."/>
            <person name="Pal U."/>
            <person name="Guo X."/>
            <person name="Qin J."/>
        </authorList>
    </citation>
    <scope>NUCLEOTIDE SEQUENCE [LARGE SCALE GENOMIC DNA]</scope>
    <source>
        <strain evidence="1 2">56604</strain>
    </source>
</reference>
<dbReference type="Proteomes" id="UP000058857">
    <property type="component" value="Chromosome 2"/>
</dbReference>
<proteinExistence type="predicted"/>
<dbReference type="EMBL" id="CP012030">
    <property type="protein sequence ID" value="ALO28231.1"/>
    <property type="molecule type" value="Genomic_DNA"/>
</dbReference>
<dbReference type="AlphaFoldDB" id="A0A0S2IX69"/>
<evidence type="ECO:0000313" key="1">
    <source>
        <dbReference type="EMBL" id="ALO28231.1"/>
    </source>
</evidence>
<sequence>MSSKTLNGFYLMFYSYIILDFEFTFQHNDVSIKINTTIFSKSYL</sequence>